<proteinExistence type="predicted"/>
<reference evidence="1" key="1">
    <citation type="submission" date="2018-05" db="EMBL/GenBank/DDBJ databases">
        <authorList>
            <person name="Lanie J.A."/>
            <person name="Ng W.-L."/>
            <person name="Kazmierczak K.M."/>
            <person name="Andrzejewski T.M."/>
            <person name="Davidsen T.M."/>
            <person name="Wayne K.J."/>
            <person name="Tettelin H."/>
            <person name="Glass J.I."/>
            <person name="Rusch D."/>
            <person name="Podicherti R."/>
            <person name="Tsui H.-C.T."/>
            <person name="Winkler M.E."/>
        </authorList>
    </citation>
    <scope>NUCLEOTIDE SEQUENCE</scope>
</reference>
<protein>
    <submittedName>
        <fullName evidence="1">Uncharacterized protein</fullName>
    </submittedName>
</protein>
<dbReference type="EMBL" id="UINC01215235">
    <property type="protein sequence ID" value="SVE40839.1"/>
    <property type="molecule type" value="Genomic_DNA"/>
</dbReference>
<gene>
    <name evidence="1" type="ORF">METZ01_LOCUS493693</name>
</gene>
<accession>A0A383D981</accession>
<feature type="non-terminal residue" evidence="1">
    <location>
        <position position="1"/>
    </location>
</feature>
<organism evidence="1">
    <name type="scientific">marine metagenome</name>
    <dbReference type="NCBI Taxonomy" id="408172"/>
    <lineage>
        <taxon>unclassified sequences</taxon>
        <taxon>metagenomes</taxon>
        <taxon>ecological metagenomes</taxon>
    </lineage>
</organism>
<evidence type="ECO:0000313" key="1">
    <source>
        <dbReference type="EMBL" id="SVE40839.1"/>
    </source>
</evidence>
<sequence>HGTVISIAHGTQPEDVGFLLFESGTVQPQEDSLSKIVMSTSLSDYDNTLDNLVKSGKAVKKSDGTLDFSQKVFFENGKDFIVLNGTTSGSQDAGDSILFEDALNQEDRDFHLNNAFTRFLVKEDHDHTDFGDAGGTGVITQEIGDITEYIRFGLGTDDNHIENIILETGTESFGVTKADGTVRNAFLLMEELIAIKTFSASGNTISLEDAFIDLQHVNADILLESFESSSGDQILL</sequence>
<name>A0A383D981_9ZZZZ</name>
<feature type="non-terminal residue" evidence="1">
    <location>
        <position position="236"/>
    </location>
</feature>
<dbReference type="AlphaFoldDB" id="A0A383D981"/>